<dbReference type="Gene3D" id="3.40.50.1980">
    <property type="entry name" value="Nitrogenase molybdenum iron protein domain"/>
    <property type="match status" value="1"/>
</dbReference>
<accession>A0ABX1W0J0</accession>
<dbReference type="InterPro" id="IPR051030">
    <property type="entry name" value="Vitamin_B12-ABC_binding"/>
</dbReference>
<dbReference type="Proteomes" id="UP000566071">
    <property type="component" value="Unassembled WGS sequence"/>
</dbReference>
<dbReference type="InterPro" id="IPR002491">
    <property type="entry name" value="ABC_transptr_periplasmic_BD"/>
</dbReference>
<name>A0ABX1W0J0_9SPHI</name>
<comment type="caution">
    <text evidence="2">The sequence shown here is derived from an EMBL/GenBank/DDBJ whole genome shotgun (WGS) entry which is preliminary data.</text>
</comment>
<protein>
    <submittedName>
        <fullName evidence="2">ABC transporter substrate-binding protein</fullName>
    </submittedName>
</protein>
<gene>
    <name evidence="2" type="ORF">HK413_05475</name>
</gene>
<dbReference type="PROSITE" id="PS50983">
    <property type="entry name" value="FE_B12_PBP"/>
    <property type="match status" value="1"/>
</dbReference>
<proteinExistence type="predicted"/>
<organism evidence="2 3">
    <name type="scientific">Mucilaginibacter humi</name>
    <dbReference type="NCBI Taxonomy" id="2732510"/>
    <lineage>
        <taxon>Bacteria</taxon>
        <taxon>Pseudomonadati</taxon>
        <taxon>Bacteroidota</taxon>
        <taxon>Sphingobacteriia</taxon>
        <taxon>Sphingobacteriales</taxon>
        <taxon>Sphingobacteriaceae</taxon>
        <taxon>Mucilaginibacter</taxon>
    </lineage>
</organism>
<reference evidence="2 3" key="1">
    <citation type="submission" date="2020-05" db="EMBL/GenBank/DDBJ databases">
        <authorList>
            <person name="Khan S.A."/>
            <person name="Jeon C.O."/>
            <person name="Chun B.H."/>
        </authorList>
    </citation>
    <scope>NUCLEOTIDE SEQUENCE [LARGE SCALE GENOMIC DNA]</scope>
    <source>
        <strain evidence="2 3">S1162</strain>
    </source>
</reference>
<dbReference type="SUPFAM" id="SSF53807">
    <property type="entry name" value="Helical backbone' metal receptor"/>
    <property type="match status" value="1"/>
</dbReference>
<sequence length="153" mass="17047">MDLTEEQQERIDIIHHKLKFIEQKPTVACIINLDPLLLAGDDKAELVRIAGGTAIGGTAETMLQLNPDIIILMPGDNSIAQSMSDIDELLQLPGFADLKAIKNNRFYIADAGQYFNNAETDNFVDSIELLAEIIYPKQFIFGHEGQGWIKFSL</sequence>
<keyword evidence="3" id="KW-1185">Reference proteome</keyword>
<dbReference type="PANTHER" id="PTHR42860:SF1">
    <property type="entry name" value="VITAMIN B12-BINDING PROTEIN"/>
    <property type="match status" value="1"/>
</dbReference>
<evidence type="ECO:0000313" key="3">
    <source>
        <dbReference type="Proteomes" id="UP000566071"/>
    </source>
</evidence>
<evidence type="ECO:0000313" key="2">
    <source>
        <dbReference type="EMBL" id="NNU33731.1"/>
    </source>
</evidence>
<feature type="domain" description="Fe/B12 periplasmic-binding" evidence="1">
    <location>
        <begin position="1"/>
        <end position="138"/>
    </location>
</feature>
<dbReference type="PANTHER" id="PTHR42860">
    <property type="entry name" value="VITAMIN B12-BINDING PROTEIN"/>
    <property type="match status" value="1"/>
</dbReference>
<dbReference type="RefSeq" id="WP_175269417.1">
    <property type="nucleotide sequence ID" value="NZ_JABFCR010000018.1"/>
</dbReference>
<evidence type="ECO:0000259" key="1">
    <source>
        <dbReference type="PROSITE" id="PS50983"/>
    </source>
</evidence>
<dbReference type="EMBL" id="JABFCR010000018">
    <property type="protein sequence ID" value="NNU33731.1"/>
    <property type="molecule type" value="Genomic_DNA"/>
</dbReference>